<evidence type="ECO:0000313" key="2">
    <source>
        <dbReference type="EMBL" id="SVC19469.1"/>
    </source>
</evidence>
<evidence type="ECO:0000256" key="1">
    <source>
        <dbReference type="SAM" id="Phobius"/>
    </source>
</evidence>
<dbReference type="AlphaFoldDB" id="A0A382K5M9"/>
<name>A0A382K5M9_9ZZZZ</name>
<keyword evidence="1" id="KW-0812">Transmembrane</keyword>
<keyword evidence="1" id="KW-1133">Transmembrane helix</keyword>
<proteinExistence type="predicted"/>
<keyword evidence="1" id="KW-0472">Membrane</keyword>
<feature type="transmembrane region" description="Helical" evidence="1">
    <location>
        <begin position="6"/>
        <end position="24"/>
    </location>
</feature>
<sequence>MPDIPFDTLIILLLVLASLLGRIFQKKREGQDTPSPEP</sequence>
<reference evidence="2" key="1">
    <citation type="submission" date="2018-05" db="EMBL/GenBank/DDBJ databases">
        <authorList>
            <person name="Lanie J.A."/>
            <person name="Ng W.-L."/>
            <person name="Kazmierczak K.M."/>
            <person name="Andrzejewski T.M."/>
            <person name="Davidsen T.M."/>
            <person name="Wayne K.J."/>
            <person name="Tettelin H."/>
            <person name="Glass J.I."/>
            <person name="Rusch D."/>
            <person name="Podicherti R."/>
            <person name="Tsui H.-C.T."/>
            <person name="Winkler M.E."/>
        </authorList>
    </citation>
    <scope>NUCLEOTIDE SEQUENCE</scope>
</reference>
<feature type="non-terminal residue" evidence="2">
    <location>
        <position position="38"/>
    </location>
</feature>
<dbReference type="EMBL" id="UINC01078413">
    <property type="protein sequence ID" value="SVC19469.1"/>
    <property type="molecule type" value="Genomic_DNA"/>
</dbReference>
<organism evidence="2">
    <name type="scientific">marine metagenome</name>
    <dbReference type="NCBI Taxonomy" id="408172"/>
    <lineage>
        <taxon>unclassified sequences</taxon>
        <taxon>metagenomes</taxon>
        <taxon>ecological metagenomes</taxon>
    </lineage>
</organism>
<protein>
    <submittedName>
        <fullName evidence="2">Uncharacterized protein</fullName>
    </submittedName>
</protein>
<accession>A0A382K5M9</accession>
<gene>
    <name evidence="2" type="ORF">METZ01_LOCUS272323</name>
</gene>